<comment type="caution">
    <text evidence="1">The sequence shown here is derived from an EMBL/GenBank/DDBJ whole genome shotgun (WGS) entry which is preliminary data.</text>
</comment>
<gene>
    <name evidence="1" type="ORF">K3G42_020952</name>
</gene>
<dbReference type="EMBL" id="CM037615">
    <property type="protein sequence ID" value="KAH8013639.1"/>
    <property type="molecule type" value="Genomic_DNA"/>
</dbReference>
<accession>A0ACB8G344</accession>
<keyword evidence="2" id="KW-1185">Reference proteome</keyword>
<proteinExistence type="predicted"/>
<evidence type="ECO:0000313" key="2">
    <source>
        <dbReference type="Proteomes" id="UP000827872"/>
    </source>
</evidence>
<sequence>MSDLSLSAEFSSISQDLTELPHASDSSLPREDDASSLGSDSELNGMTPYRKIDRYGFIGGSDLDNSLGQPPAELIRHREAKWLEMTAHWEKTMARHYRKVKLLCRKGIPSSVRARCWPLLCGAQAKTKKNHQKYQELQEAPGDPQWIETITRDIHRQFPFHEMFSSPESHGQQGLLQLLKAYTVYRPQEGYCQAQGPLGALLLMHMPPEPAFWCLVQICEHYLPGYYSPKMEALLLDSEVFVALLRRVCPRAFKHLQKHGVGPFLYMTEWFLCLFTRTLPFPTVLRVWDAFLSEGVKVLFRVGLLLVRLALGTSEKRRDCAGLVETLEKLRSIPAHLLQEDTFMAETAQQLSPQCILPTATKAAANISQVTEVHAVPVSAHDLERECQVQLAKLRATRPEFQYTPENRLAGAKAIFDAQQLEDAQMGKEAHGSQTHAFLIPQIKVEPPPSPPKGQREPEKASEVQGRKKLQPLLLDEGDACLSTGLDLFGASLPTTGRDEDEAPQEDVLRTNWSDTIFEDKDFNFLGTFVILAETSGTRERS</sequence>
<protein>
    <submittedName>
        <fullName evidence="1">Uncharacterized protein</fullName>
    </submittedName>
</protein>
<name>A0ACB8G344_9SAUR</name>
<reference evidence="1" key="1">
    <citation type="submission" date="2021-08" db="EMBL/GenBank/DDBJ databases">
        <title>The first chromosome-level gecko genome reveals the dynamic sex chromosomes of Neotropical dwarf geckos (Sphaerodactylidae: Sphaerodactylus).</title>
        <authorList>
            <person name="Pinto B.J."/>
            <person name="Keating S.E."/>
            <person name="Gamble T."/>
        </authorList>
    </citation>
    <scope>NUCLEOTIDE SEQUENCE</scope>
    <source>
        <strain evidence="1">TG3544</strain>
    </source>
</reference>
<evidence type="ECO:0000313" key="1">
    <source>
        <dbReference type="EMBL" id="KAH8013639.1"/>
    </source>
</evidence>
<dbReference type="Proteomes" id="UP000827872">
    <property type="component" value="Linkage Group LG02"/>
</dbReference>
<organism evidence="1 2">
    <name type="scientific">Sphaerodactylus townsendi</name>
    <dbReference type="NCBI Taxonomy" id="933632"/>
    <lineage>
        <taxon>Eukaryota</taxon>
        <taxon>Metazoa</taxon>
        <taxon>Chordata</taxon>
        <taxon>Craniata</taxon>
        <taxon>Vertebrata</taxon>
        <taxon>Euteleostomi</taxon>
        <taxon>Lepidosauria</taxon>
        <taxon>Squamata</taxon>
        <taxon>Bifurcata</taxon>
        <taxon>Gekkota</taxon>
        <taxon>Sphaerodactylidae</taxon>
        <taxon>Sphaerodactylus</taxon>
    </lineage>
</organism>